<proteinExistence type="predicted"/>
<gene>
    <name evidence="2 4" type="ORF">BDZ99DRAFT_474237</name>
</gene>
<feature type="region of interest" description="Disordered" evidence="1">
    <location>
        <begin position="36"/>
        <end position="55"/>
    </location>
</feature>
<evidence type="ECO:0000256" key="1">
    <source>
        <dbReference type="SAM" id="MobiDB-lite"/>
    </source>
</evidence>
<accession>A0A6A6Z018</accession>
<reference evidence="4" key="3">
    <citation type="submission" date="2025-04" db="UniProtKB">
        <authorList>
            <consortium name="RefSeq"/>
        </authorList>
    </citation>
    <scope>IDENTIFICATION</scope>
    <source>
        <strain evidence="4">CBS 304.34</strain>
    </source>
</reference>
<name>A0A6A6Z018_9PEZI</name>
<dbReference type="Proteomes" id="UP000504636">
    <property type="component" value="Unplaced"/>
</dbReference>
<feature type="compositionally biased region" description="Basic and acidic residues" evidence="1">
    <location>
        <begin position="137"/>
        <end position="149"/>
    </location>
</feature>
<reference evidence="4" key="2">
    <citation type="submission" date="2020-04" db="EMBL/GenBank/DDBJ databases">
        <authorList>
            <consortium name="NCBI Genome Project"/>
        </authorList>
    </citation>
    <scope>NUCLEOTIDE SEQUENCE</scope>
    <source>
        <strain evidence="4">CBS 304.34</strain>
    </source>
</reference>
<sequence length="238" mass="25674">MAAATFTESPRTPIPNGPLFNTFEASSLIRASRVHGKGTLRAPRPDGDAKLAPACSPPLWEAEALEGQETALTRSDPIVSACTFGVFPGGPGEDTSEPSSFRRSMKDDSGMEESASLSHRPLGDGSARTQSCLGSRSLEDGPPDRRPSKDCSSGIAEASGTANSATSYDRGAREEPNLDEASAPDGPEGRREPQILQMEQFFYNKFRSTPSPIRVFWALVEFLTRLRFPCLKLPLVEL</sequence>
<dbReference type="GeneID" id="54462776"/>
<protein>
    <submittedName>
        <fullName evidence="2 4">Uncharacterized protein</fullName>
    </submittedName>
</protein>
<keyword evidence="3" id="KW-1185">Reference proteome</keyword>
<dbReference type="RefSeq" id="XP_033580568.1">
    <property type="nucleotide sequence ID" value="XM_033721883.1"/>
</dbReference>
<evidence type="ECO:0000313" key="2">
    <source>
        <dbReference type="EMBL" id="KAF2813604.1"/>
    </source>
</evidence>
<evidence type="ECO:0000313" key="4">
    <source>
        <dbReference type="RefSeq" id="XP_033580568.1"/>
    </source>
</evidence>
<dbReference type="AlphaFoldDB" id="A0A6A6Z018"/>
<dbReference type="EMBL" id="MU003696">
    <property type="protein sequence ID" value="KAF2813604.1"/>
    <property type="molecule type" value="Genomic_DNA"/>
</dbReference>
<reference evidence="2 4" key="1">
    <citation type="journal article" date="2020" name="Stud. Mycol.">
        <title>101 Dothideomycetes genomes: a test case for predicting lifestyles and emergence of pathogens.</title>
        <authorList>
            <person name="Haridas S."/>
            <person name="Albert R."/>
            <person name="Binder M."/>
            <person name="Bloem J."/>
            <person name="Labutti K."/>
            <person name="Salamov A."/>
            <person name="Andreopoulos B."/>
            <person name="Baker S."/>
            <person name="Barry K."/>
            <person name="Bills G."/>
            <person name="Bluhm B."/>
            <person name="Cannon C."/>
            <person name="Castanera R."/>
            <person name="Culley D."/>
            <person name="Daum C."/>
            <person name="Ezra D."/>
            <person name="Gonzalez J."/>
            <person name="Henrissat B."/>
            <person name="Kuo A."/>
            <person name="Liang C."/>
            <person name="Lipzen A."/>
            <person name="Lutzoni F."/>
            <person name="Magnuson J."/>
            <person name="Mondo S."/>
            <person name="Nolan M."/>
            <person name="Ohm R."/>
            <person name="Pangilinan J."/>
            <person name="Park H.-J."/>
            <person name="Ramirez L."/>
            <person name="Alfaro M."/>
            <person name="Sun H."/>
            <person name="Tritt A."/>
            <person name="Yoshinaga Y."/>
            <person name="Zwiers L.-H."/>
            <person name="Turgeon B."/>
            <person name="Goodwin S."/>
            <person name="Spatafora J."/>
            <person name="Crous P."/>
            <person name="Grigoriev I."/>
        </authorList>
    </citation>
    <scope>NUCLEOTIDE SEQUENCE</scope>
    <source>
        <strain evidence="2 4">CBS 304.34</strain>
    </source>
</reference>
<organism evidence="2">
    <name type="scientific">Mytilinidion resinicola</name>
    <dbReference type="NCBI Taxonomy" id="574789"/>
    <lineage>
        <taxon>Eukaryota</taxon>
        <taxon>Fungi</taxon>
        <taxon>Dikarya</taxon>
        <taxon>Ascomycota</taxon>
        <taxon>Pezizomycotina</taxon>
        <taxon>Dothideomycetes</taxon>
        <taxon>Pleosporomycetidae</taxon>
        <taxon>Mytilinidiales</taxon>
        <taxon>Mytilinidiaceae</taxon>
        <taxon>Mytilinidion</taxon>
    </lineage>
</organism>
<feature type="region of interest" description="Disordered" evidence="1">
    <location>
        <begin position="83"/>
        <end position="193"/>
    </location>
</feature>
<evidence type="ECO:0000313" key="3">
    <source>
        <dbReference type="Proteomes" id="UP000504636"/>
    </source>
</evidence>